<reference evidence="13" key="1">
    <citation type="submission" date="2020-11" db="EMBL/GenBank/DDBJ databases">
        <authorList>
            <person name="Tran Van P."/>
        </authorList>
    </citation>
    <scope>NUCLEOTIDE SEQUENCE</scope>
</reference>
<evidence type="ECO:0000256" key="4">
    <source>
        <dbReference type="ARBA" id="ARBA00022475"/>
    </source>
</evidence>
<dbReference type="Pfam" id="PF00876">
    <property type="entry name" value="Innexin"/>
    <property type="match status" value="1"/>
</dbReference>
<protein>
    <recommendedName>
        <fullName evidence="15">Innexin</fullName>
    </recommendedName>
</protein>
<dbReference type="EMBL" id="OC914857">
    <property type="protein sequence ID" value="CAD7636906.1"/>
    <property type="molecule type" value="Genomic_DNA"/>
</dbReference>
<evidence type="ECO:0000256" key="9">
    <source>
        <dbReference type="ARBA" id="ARBA00023065"/>
    </source>
</evidence>
<gene>
    <name evidence="13" type="ORF">ONB1V03_LOCUS498</name>
</gene>
<evidence type="ECO:0000256" key="7">
    <source>
        <dbReference type="ARBA" id="ARBA00022949"/>
    </source>
</evidence>
<keyword evidence="6" id="KW-0303">Gap junction</keyword>
<keyword evidence="5 12" id="KW-0812">Transmembrane</keyword>
<dbReference type="InterPro" id="IPR000990">
    <property type="entry name" value="Innexin"/>
</dbReference>
<dbReference type="GO" id="GO:0005921">
    <property type="term" value="C:gap junction"/>
    <property type="evidence" value="ECO:0007669"/>
    <property type="project" value="UniProtKB-SubCell"/>
</dbReference>
<dbReference type="GO" id="GO:0005243">
    <property type="term" value="F:gap junction channel activity"/>
    <property type="evidence" value="ECO:0007669"/>
    <property type="project" value="TreeGrafter"/>
</dbReference>
<dbReference type="AlphaFoldDB" id="A0A7R9L8F3"/>
<accession>A0A7R9L8F3</accession>
<dbReference type="PANTHER" id="PTHR11893:SF40">
    <property type="entry name" value="INNEXIN SHAKING-B"/>
    <property type="match status" value="1"/>
</dbReference>
<keyword evidence="3" id="KW-0813">Transport</keyword>
<dbReference type="GO" id="GO:0034220">
    <property type="term" value="P:monoatomic ion transmembrane transport"/>
    <property type="evidence" value="ECO:0007669"/>
    <property type="project" value="UniProtKB-KW"/>
</dbReference>
<dbReference type="OrthoDB" id="5867527at2759"/>
<dbReference type="Proteomes" id="UP000728032">
    <property type="component" value="Unassembled WGS sequence"/>
</dbReference>
<evidence type="ECO:0000256" key="8">
    <source>
        <dbReference type="ARBA" id="ARBA00022989"/>
    </source>
</evidence>
<dbReference type="GO" id="GO:0005886">
    <property type="term" value="C:plasma membrane"/>
    <property type="evidence" value="ECO:0007669"/>
    <property type="project" value="UniProtKB-SubCell"/>
</dbReference>
<keyword evidence="10 12" id="KW-0472">Membrane</keyword>
<evidence type="ECO:0000256" key="10">
    <source>
        <dbReference type="ARBA" id="ARBA00023136"/>
    </source>
</evidence>
<evidence type="ECO:0000256" key="6">
    <source>
        <dbReference type="ARBA" id="ARBA00022868"/>
    </source>
</evidence>
<dbReference type="EMBL" id="CAJPVJ010000032">
    <property type="protein sequence ID" value="CAG2159070.1"/>
    <property type="molecule type" value="Genomic_DNA"/>
</dbReference>
<dbReference type="PANTHER" id="PTHR11893">
    <property type="entry name" value="INNEXIN"/>
    <property type="match status" value="1"/>
</dbReference>
<evidence type="ECO:0000313" key="14">
    <source>
        <dbReference type="Proteomes" id="UP000728032"/>
    </source>
</evidence>
<keyword evidence="8 12" id="KW-1133">Transmembrane helix</keyword>
<evidence type="ECO:0008006" key="15">
    <source>
        <dbReference type="Google" id="ProtNLM"/>
    </source>
</evidence>
<keyword evidence="9" id="KW-0406">Ion transport</keyword>
<evidence type="ECO:0000256" key="3">
    <source>
        <dbReference type="ARBA" id="ARBA00022448"/>
    </source>
</evidence>
<organism evidence="13">
    <name type="scientific">Oppiella nova</name>
    <dbReference type="NCBI Taxonomy" id="334625"/>
    <lineage>
        <taxon>Eukaryota</taxon>
        <taxon>Metazoa</taxon>
        <taxon>Ecdysozoa</taxon>
        <taxon>Arthropoda</taxon>
        <taxon>Chelicerata</taxon>
        <taxon>Arachnida</taxon>
        <taxon>Acari</taxon>
        <taxon>Acariformes</taxon>
        <taxon>Sarcoptiformes</taxon>
        <taxon>Oribatida</taxon>
        <taxon>Brachypylina</taxon>
        <taxon>Oppioidea</taxon>
        <taxon>Oppiidae</taxon>
        <taxon>Oppiella</taxon>
    </lineage>
</organism>
<proteinExistence type="predicted"/>
<evidence type="ECO:0000256" key="5">
    <source>
        <dbReference type="ARBA" id="ARBA00022692"/>
    </source>
</evidence>
<evidence type="ECO:0000256" key="2">
    <source>
        <dbReference type="ARBA" id="ARBA00004651"/>
    </source>
</evidence>
<sequence>MLDVFRSLKTLLKTSRVQIDNNVFRLHYSITVILLLAFCVIITTKQYVGDPIDCVRSEAIPQRFTQHIQCPKVIIKKLALMLWLRE</sequence>
<evidence type="ECO:0000256" key="11">
    <source>
        <dbReference type="ARBA" id="ARBA00023303"/>
    </source>
</evidence>
<keyword evidence="14" id="KW-1185">Reference proteome</keyword>
<keyword evidence="7" id="KW-0965">Cell junction</keyword>
<keyword evidence="11" id="KW-0407">Ion channel</keyword>
<evidence type="ECO:0000313" key="13">
    <source>
        <dbReference type="EMBL" id="CAD7636906.1"/>
    </source>
</evidence>
<name>A0A7R9L8F3_9ACAR</name>
<comment type="subcellular location">
    <subcellularLocation>
        <location evidence="1">Cell junction</location>
        <location evidence="1">Gap junction</location>
    </subcellularLocation>
    <subcellularLocation>
        <location evidence="2">Cell membrane</location>
        <topology evidence="2">Multi-pass membrane protein</topology>
    </subcellularLocation>
</comment>
<keyword evidence="4" id="KW-1003">Cell membrane</keyword>
<evidence type="ECO:0000256" key="12">
    <source>
        <dbReference type="SAM" id="Phobius"/>
    </source>
</evidence>
<feature type="transmembrane region" description="Helical" evidence="12">
    <location>
        <begin position="26"/>
        <end position="43"/>
    </location>
</feature>
<evidence type="ECO:0000256" key="1">
    <source>
        <dbReference type="ARBA" id="ARBA00004610"/>
    </source>
</evidence>